<dbReference type="Gene3D" id="3.90.190.10">
    <property type="entry name" value="Protein tyrosine phosphatase superfamily"/>
    <property type="match status" value="1"/>
</dbReference>
<gene>
    <name evidence="2" type="ORF">RXV79_01285</name>
</gene>
<dbReference type="CDD" id="cd14503">
    <property type="entry name" value="PTP-bact"/>
    <property type="match status" value="1"/>
</dbReference>
<keyword evidence="3" id="KW-1185">Reference proteome</keyword>
<proteinExistence type="predicted"/>
<dbReference type="Pfam" id="PF22741">
    <property type="entry name" value="PTP-NADK"/>
    <property type="match status" value="1"/>
</dbReference>
<dbReference type="Proteomes" id="UP001303946">
    <property type="component" value="Chromosome"/>
</dbReference>
<protein>
    <submittedName>
        <fullName evidence="2">Protein tyrosine phosphatase family protein</fullName>
    </submittedName>
</protein>
<evidence type="ECO:0000313" key="3">
    <source>
        <dbReference type="Proteomes" id="UP001303946"/>
    </source>
</evidence>
<organism evidence="2 3">
    <name type="scientific">Piscinibacter gummiphilus</name>
    <dbReference type="NCBI Taxonomy" id="946333"/>
    <lineage>
        <taxon>Bacteria</taxon>
        <taxon>Pseudomonadati</taxon>
        <taxon>Pseudomonadota</taxon>
        <taxon>Betaproteobacteria</taxon>
        <taxon>Burkholderiales</taxon>
        <taxon>Sphaerotilaceae</taxon>
        <taxon>Piscinibacter</taxon>
    </lineage>
</organism>
<evidence type="ECO:0000313" key="2">
    <source>
        <dbReference type="EMBL" id="WOB08701.1"/>
    </source>
</evidence>
<feature type="domain" description="DSP-PTPase phosphatase fused to NAD+ Kinase" evidence="1">
    <location>
        <begin position="21"/>
        <end position="110"/>
    </location>
</feature>
<reference evidence="2 3" key="1">
    <citation type="submission" date="2023-10" db="EMBL/GenBank/DDBJ databases">
        <title>Bacteria for the degradation of biodegradable plastic PBAT(Polybutylene adipate terephthalate).</title>
        <authorList>
            <person name="Weon H.-Y."/>
            <person name="Yeon J."/>
        </authorList>
    </citation>
    <scope>NUCLEOTIDE SEQUENCE [LARGE SCALE GENOMIC DNA]</scope>
    <source>
        <strain evidence="2 3">SBD 7-3</strain>
    </source>
</reference>
<accession>A0ABZ0CUR3</accession>
<dbReference type="RefSeq" id="WP_316701532.1">
    <property type="nucleotide sequence ID" value="NZ_CP136336.1"/>
</dbReference>
<dbReference type="InterPro" id="IPR055214">
    <property type="entry name" value="PTP-NADK"/>
</dbReference>
<evidence type="ECO:0000259" key="1">
    <source>
        <dbReference type="Pfam" id="PF22741"/>
    </source>
</evidence>
<dbReference type="EMBL" id="CP136336">
    <property type="protein sequence ID" value="WOB08701.1"/>
    <property type="molecule type" value="Genomic_DNA"/>
</dbReference>
<sequence length="153" mass="17060">MSAALATIYNHRAIDERLGSSGQPSVKQLGDIAEAGYTTVINLALHDDPRYSLPDEAGTVASLGMRYVHIPVQFGAPMREDLKAFFDAMDGCRGEKVWVHCAANLRVTAFLGLYWALREQRPREQAFALMREVWRQPDPVWDAFIDDALASPP</sequence>
<dbReference type="InterPro" id="IPR029021">
    <property type="entry name" value="Prot-tyrosine_phosphatase-like"/>
</dbReference>
<name>A0ABZ0CUR3_9BURK</name>
<dbReference type="SUPFAM" id="SSF52799">
    <property type="entry name" value="(Phosphotyrosine protein) phosphatases II"/>
    <property type="match status" value="1"/>
</dbReference>